<comment type="caution">
    <text evidence="2">The sequence shown here is derived from an EMBL/GenBank/DDBJ whole genome shotgun (WGS) entry which is preliminary data.</text>
</comment>
<keyword evidence="3" id="KW-1185">Reference proteome</keyword>
<keyword evidence="1" id="KW-0732">Signal</keyword>
<organism evidence="2 3">
    <name type="scientific">Hyphococcus lacteus</name>
    <dbReference type="NCBI Taxonomy" id="3143536"/>
    <lineage>
        <taxon>Bacteria</taxon>
        <taxon>Pseudomonadati</taxon>
        <taxon>Pseudomonadota</taxon>
        <taxon>Alphaproteobacteria</taxon>
        <taxon>Parvularculales</taxon>
        <taxon>Parvularculaceae</taxon>
        <taxon>Hyphococcus</taxon>
    </lineage>
</organism>
<evidence type="ECO:0000313" key="3">
    <source>
        <dbReference type="Proteomes" id="UP001560685"/>
    </source>
</evidence>
<dbReference type="InterPro" id="IPR010281">
    <property type="entry name" value="DUF885"/>
</dbReference>
<dbReference type="RefSeq" id="WP_369314451.1">
    <property type="nucleotide sequence ID" value="NZ_JBEHZE010000001.1"/>
</dbReference>
<gene>
    <name evidence="2" type="ORF">ABFZ84_13010</name>
</gene>
<dbReference type="Pfam" id="PF05960">
    <property type="entry name" value="DUF885"/>
    <property type="match status" value="1"/>
</dbReference>
<proteinExistence type="predicted"/>
<feature type="chain" id="PRO_5045100390" evidence="1">
    <location>
        <begin position="31"/>
        <end position="592"/>
    </location>
</feature>
<dbReference type="EMBL" id="JBEHZE010000001">
    <property type="protein sequence ID" value="MEX6634469.1"/>
    <property type="molecule type" value="Genomic_DNA"/>
</dbReference>
<reference evidence="2 3" key="1">
    <citation type="submission" date="2024-05" db="EMBL/GenBank/DDBJ databases">
        <title>Three bacterial strains, DH-69, EH-24, and ECK-19 isolated from coastal sediments.</title>
        <authorList>
            <person name="Ye Y.-Q."/>
            <person name="Du Z.-J."/>
        </authorList>
    </citation>
    <scope>NUCLEOTIDE SEQUENCE [LARGE SCALE GENOMIC DNA]</scope>
    <source>
        <strain evidence="2 3">ECK-19</strain>
    </source>
</reference>
<feature type="signal peptide" evidence="1">
    <location>
        <begin position="1"/>
        <end position="30"/>
    </location>
</feature>
<sequence length="592" mass="66503">MGVKMFGVTNLGKAIGVAVSAAAFSLSAYAAPADDLDALFDDYWSNEMEEFPFNATYSGVSGFERDVPSVAPADQARRRAEAEAFLARLNAINVNALDPDQQVSAQLLAFILKHDVALSVFDSWRIPFLADTGFHTDFGYIVGSTAFRTAKDYDDYLARLSAMPDYIDQNIENMRQGLRDGFTQPKEILPFIIPSFEGQVKDNPEDHPFYAPFTQFPANISASEQKALRAKGRAVVQSQIIPAYQKLLDFMTEEYVPGARDSLGAYDLPNGEAYYAALVRYYTTLDDATPEKIHKLGLKEVARIRKEMDAVIKQTGFKGSFKEFIEFLRTDEQFYAKTPEALLERAAWLSKDIDGRLPAYFGKLPRQPYSVEPVPEEIAANYTTGRYVGAPAGGDRGGQYWVNTYALDKRPLYALPALTLHEAVPGHHLQSALALELEDTPEFRKQFYPHAFGEGWGLYSEKLGVEMGIYQTPYDDFGRLSYEMWRACRLVIDTGIHAKGWTREQAIDYLASNTALSLHNVQTEVDRYIAWPGQALAYKMGELTLWELREKAEQELGDDFDIRAFHDAVLSGGGLPLEMLRVRIDQFIDDEK</sequence>
<evidence type="ECO:0000313" key="2">
    <source>
        <dbReference type="EMBL" id="MEX6634469.1"/>
    </source>
</evidence>
<dbReference type="Proteomes" id="UP001560685">
    <property type="component" value="Unassembled WGS sequence"/>
</dbReference>
<dbReference type="PANTHER" id="PTHR33361:SF2">
    <property type="entry name" value="DUF885 DOMAIN-CONTAINING PROTEIN"/>
    <property type="match status" value="1"/>
</dbReference>
<dbReference type="PANTHER" id="PTHR33361">
    <property type="entry name" value="GLR0591 PROTEIN"/>
    <property type="match status" value="1"/>
</dbReference>
<name>A0ABV3Z8V8_9PROT</name>
<evidence type="ECO:0000256" key="1">
    <source>
        <dbReference type="SAM" id="SignalP"/>
    </source>
</evidence>
<accession>A0ABV3Z8V8</accession>
<protein>
    <submittedName>
        <fullName evidence="2">DUF885 domain-containing protein</fullName>
    </submittedName>
</protein>